<organism evidence="2 3">
    <name type="scientific">Streptomyces filamentosus</name>
    <name type="common">Streptomyces roseosporus</name>
    <dbReference type="NCBI Taxonomy" id="67294"/>
    <lineage>
        <taxon>Bacteria</taxon>
        <taxon>Bacillati</taxon>
        <taxon>Actinomycetota</taxon>
        <taxon>Actinomycetes</taxon>
        <taxon>Kitasatosporales</taxon>
        <taxon>Streptomycetaceae</taxon>
        <taxon>Streptomyces</taxon>
    </lineage>
</organism>
<comment type="caution">
    <text evidence="2">The sequence shown here is derived from an EMBL/GenBank/DDBJ whole genome shotgun (WGS) entry which is preliminary data.</text>
</comment>
<evidence type="ECO:0000313" key="3">
    <source>
        <dbReference type="Proteomes" id="UP000632849"/>
    </source>
</evidence>
<dbReference type="EMBL" id="BNBE01000002">
    <property type="protein sequence ID" value="GHG04909.1"/>
    <property type="molecule type" value="Genomic_DNA"/>
</dbReference>
<dbReference type="Proteomes" id="UP000632849">
    <property type="component" value="Unassembled WGS sequence"/>
</dbReference>
<gene>
    <name evidence="2" type="ORF">GCM10017667_39410</name>
</gene>
<feature type="compositionally biased region" description="Polar residues" evidence="1">
    <location>
        <begin position="93"/>
        <end position="108"/>
    </location>
</feature>
<keyword evidence="3" id="KW-1185">Reference proteome</keyword>
<reference evidence="2" key="1">
    <citation type="journal article" date="2014" name="Int. J. Syst. Evol. Microbiol.">
        <title>Complete genome sequence of Corynebacterium casei LMG S-19264T (=DSM 44701T), isolated from a smear-ripened cheese.</title>
        <authorList>
            <consortium name="US DOE Joint Genome Institute (JGI-PGF)"/>
            <person name="Walter F."/>
            <person name="Albersmeier A."/>
            <person name="Kalinowski J."/>
            <person name="Ruckert C."/>
        </authorList>
    </citation>
    <scope>NUCLEOTIDE SEQUENCE</scope>
    <source>
        <strain evidence="2">JCM 4122</strain>
    </source>
</reference>
<sequence>MRAPRLSDPHLLQCQRRLDHLIDHPHDGGGRDILRSLHVALEDIHDNYDDAPPLPDTDAVLHRRWHGHGGALWYRNDPLLTAALVKIATMGGLSSSPDTRTQADTASWSADGFPPPDTAAPPANRFGGTCRATACAAWVAPGRGHMVKAHVLCPTHKGHVITPGVADLLYRRFA</sequence>
<reference evidence="2" key="2">
    <citation type="submission" date="2020-09" db="EMBL/GenBank/DDBJ databases">
        <authorList>
            <person name="Sun Q."/>
            <person name="Ohkuma M."/>
        </authorList>
    </citation>
    <scope>NUCLEOTIDE SEQUENCE</scope>
    <source>
        <strain evidence="2">JCM 4122</strain>
    </source>
</reference>
<evidence type="ECO:0000313" key="2">
    <source>
        <dbReference type="EMBL" id="GHG04909.1"/>
    </source>
</evidence>
<dbReference type="RefSeq" id="WP_229915704.1">
    <property type="nucleotide sequence ID" value="NZ_BNBE01000002.1"/>
</dbReference>
<evidence type="ECO:0000256" key="1">
    <source>
        <dbReference type="SAM" id="MobiDB-lite"/>
    </source>
</evidence>
<feature type="region of interest" description="Disordered" evidence="1">
    <location>
        <begin position="93"/>
        <end position="121"/>
    </location>
</feature>
<name>A0A919ENH9_STRFL</name>
<dbReference type="AlphaFoldDB" id="A0A919ENH9"/>
<accession>A0A919ENH9</accession>
<protein>
    <submittedName>
        <fullName evidence="2">Uncharacterized protein</fullName>
    </submittedName>
</protein>
<proteinExistence type="predicted"/>